<dbReference type="GO" id="GO:0016020">
    <property type="term" value="C:membrane"/>
    <property type="evidence" value="ECO:0007669"/>
    <property type="project" value="UniProtKB-SubCell"/>
</dbReference>
<dbReference type="PANTHER" id="PTHR37451:SF5">
    <property type="entry name" value="MARVEL DOMAIN-CONTAINING PROTEIN"/>
    <property type="match status" value="1"/>
</dbReference>
<proteinExistence type="predicted"/>
<evidence type="ECO:0000256" key="2">
    <source>
        <dbReference type="ARBA" id="ARBA00022692"/>
    </source>
</evidence>
<sequence length="156" mass="16063">MSRVGSVSLRALQGILAAANLGLSATAAVINWYRTLTSQSADGSVSFLLAASVMSILSILYLELAPRFVSRLAHPYAALAVQGLNTALYFAAFIALAVYVGNLTFCEGSVCRASRADAVVAAGAFCAWIASTILTAKHMIVGGAAARHKAAPMGKA</sequence>
<evidence type="ECO:0000256" key="4">
    <source>
        <dbReference type="ARBA" id="ARBA00023136"/>
    </source>
</evidence>
<reference evidence="7 8" key="1">
    <citation type="journal article" date="2011" name="PLoS Genet.">
        <title>Genome sequencing and comparative transcriptomics of the model entomopathogenic fungi Metarhizium anisopliae and M. acridum.</title>
        <authorList>
            <person name="Gao Q."/>
            <person name="Jin K."/>
            <person name="Ying S.H."/>
            <person name="Zhang Y."/>
            <person name="Xiao G."/>
            <person name="Shang Y."/>
            <person name="Duan Z."/>
            <person name="Hu X."/>
            <person name="Xie X.Q."/>
            <person name="Zhou G."/>
            <person name="Peng G."/>
            <person name="Luo Z."/>
            <person name="Huang W."/>
            <person name="Wang B."/>
            <person name="Fang W."/>
            <person name="Wang S."/>
            <person name="Zhong Y."/>
            <person name="Ma L.J."/>
            <person name="St Leger R.J."/>
            <person name="Zhao G.P."/>
            <person name="Pei Y."/>
            <person name="Feng M.G."/>
            <person name="Xia Y."/>
            <person name="Wang C."/>
        </authorList>
    </citation>
    <scope>NUCLEOTIDE SEQUENCE [LARGE SCALE GENOMIC DNA]</scope>
    <source>
        <strain evidence="7 8">CQMa 102</strain>
    </source>
</reference>
<feature type="transmembrane region" description="Helical" evidence="5">
    <location>
        <begin position="119"/>
        <end position="140"/>
    </location>
</feature>
<gene>
    <name evidence="7" type="ORF">MAC_09441</name>
</gene>
<keyword evidence="3 5" id="KW-1133">Transmembrane helix</keyword>
<comment type="subcellular location">
    <subcellularLocation>
        <location evidence="1">Membrane</location>
        <topology evidence="1">Multi-pass membrane protein</topology>
    </subcellularLocation>
</comment>
<dbReference type="HOGENOM" id="CLU_109915_3_0_1"/>
<feature type="transmembrane region" description="Helical" evidence="5">
    <location>
        <begin position="12"/>
        <end position="33"/>
    </location>
</feature>
<feature type="transmembrane region" description="Helical" evidence="5">
    <location>
        <begin position="45"/>
        <end position="64"/>
    </location>
</feature>
<dbReference type="EMBL" id="GL698620">
    <property type="protein sequence ID" value="EFY84530.1"/>
    <property type="molecule type" value="Genomic_DNA"/>
</dbReference>
<dbReference type="Proteomes" id="UP000002499">
    <property type="component" value="Unassembled WGS sequence"/>
</dbReference>
<dbReference type="Pfam" id="PF01284">
    <property type="entry name" value="MARVEL"/>
    <property type="match status" value="1"/>
</dbReference>
<keyword evidence="4 5" id="KW-0472">Membrane</keyword>
<dbReference type="OrthoDB" id="2117453at2759"/>
<organism evidence="8">
    <name type="scientific">Metarhizium acridum (strain CQMa 102)</name>
    <dbReference type="NCBI Taxonomy" id="655827"/>
    <lineage>
        <taxon>Eukaryota</taxon>
        <taxon>Fungi</taxon>
        <taxon>Dikarya</taxon>
        <taxon>Ascomycota</taxon>
        <taxon>Pezizomycotina</taxon>
        <taxon>Sordariomycetes</taxon>
        <taxon>Hypocreomycetidae</taxon>
        <taxon>Hypocreales</taxon>
        <taxon>Clavicipitaceae</taxon>
        <taxon>Metarhizium</taxon>
    </lineage>
</organism>
<feature type="transmembrane region" description="Helical" evidence="5">
    <location>
        <begin position="76"/>
        <end position="99"/>
    </location>
</feature>
<dbReference type="eggNOG" id="ENOG502S9HG">
    <property type="taxonomic scope" value="Eukaryota"/>
</dbReference>
<evidence type="ECO:0000256" key="1">
    <source>
        <dbReference type="ARBA" id="ARBA00004141"/>
    </source>
</evidence>
<dbReference type="OMA" id="YHQYAAV"/>
<evidence type="ECO:0000313" key="8">
    <source>
        <dbReference type="Proteomes" id="UP000002499"/>
    </source>
</evidence>
<evidence type="ECO:0000256" key="5">
    <source>
        <dbReference type="SAM" id="Phobius"/>
    </source>
</evidence>
<dbReference type="PANTHER" id="PTHR37451">
    <property type="entry name" value="MARVEL DOMAIN"/>
    <property type="match status" value="1"/>
</dbReference>
<protein>
    <recommendedName>
        <fullName evidence="6">MARVEL domain-containing protein</fullName>
    </recommendedName>
</protein>
<accession>E9EHU3</accession>
<dbReference type="InterPro" id="IPR008253">
    <property type="entry name" value="Marvel"/>
</dbReference>
<evidence type="ECO:0000313" key="7">
    <source>
        <dbReference type="EMBL" id="EFY84530.1"/>
    </source>
</evidence>
<evidence type="ECO:0000256" key="3">
    <source>
        <dbReference type="ARBA" id="ARBA00022989"/>
    </source>
</evidence>
<evidence type="ECO:0000259" key="6">
    <source>
        <dbReference type="Pfam" id="PF01284"/>
    </source>
</evidence>
<dbReference type="InParanoid" id="E9EHU3"/>
<dbReference type="AlphaFoldDB" id="E9EHU3"/>
<keyword evidence="2 5" id="KW-0812">Transmembrane</keyword>
<feature type="domain" description="MARVEL" evidence="6">
    <location>
        <begin position="6"/>
        <end position="134"/>
    </location>
</feature>
<dbReference type="STRING" id="655827.E9EHU3"/>
<keyword evidence="8" id="KW-1185">Reference proteome</keyword>
<name>E9EHU3_METAQ</name>